<keyword evidence="2" id="KW-0472">Membrane</keyword>
<comment type="subcellular location">
    <subcellularLocation>
        <location evidence="1">Membrane</location>
    </subcellularLocation>
</comment>
<organism evidence="4">
    <name type="scientific">termite gut metagenome</name>
    <dbReference type="NCBI Taxonomy" id="433724"/>
    <lineage>
        <taxon>unclassified sequences</taxon>
        <taxon>metagenomes</taxon>
        <taxon>organismal metagenomes</taxon>
    </lineage>
</organism>
<accession>A0A5J4PKL5</accession>
<evidence type="ECO:0000256" key="2">
    <source>
        <dbReference type="ARBA" id="ARBA00023136"/>
    </source>
</evidence>
<comment type="caution">
    <text evidence="4">The sequence shown here is derived from an EMBL/GenBank/DDBJ whole genome shotgun (WGS) entry which is preliminary data.</text>
</comment>
<proteinExistence type="predicted"/>
<gene>
    <name evidence="4" type="ORF">EZS27_038565</name>
</gene>
<evidence type="ECO:0000259" key="3">
    <source>
        <dbReference type="Pfam" id="PF01103"/>
    </source>
</evidence>
<name>A0A5J4PKL5_9ZZZZ</name>
<feature type="domain" description="Bacterial surface antigen (D15)" evidence="3">
    <location>
        <begin position="25"/>
        <end position="249"/>
    </location>
</feature>
<sequence>KNLDFGGINFNDCEVNPNIGYQRQTLKVYADYRYELWKYLYIGGTLDFLYTNATKIDDASYLLGQSRTYTATGLGFTVQYDSRDFIPNPKRGIHLLVRQMIYPNNYGNTRRNLLRTTFTADFYQKLWEGSVLAVDMYGQVSSNDLPWPLMEELGGTNRMRGYYRGRYIDNNIVSGQVELRQHIYKRIGCVAWVGGGTVFPSIQKFDVKNILPNYGLGFRFEVKHNVNIRTDFGFGKETSGFVFGFNEAF</sequence>
<dbReference type="AlphaFoldDB" id="A0A5J4PKL5"/>
<dbReference type="EMBL" id="SNRY01007619">
    <property type="protein sequence ID" value="KAA6310067.1"/>
    <property type="molecule type" value="Genomic_DNA"/>
</dbReference>
<evidence type="ECO:0000313" key="4">
    <source>
        <dbReference type="EMBL" id="KAA6310067.1"/>
    </source>
</evidence>
<evidence type="ECO:0000256" key="1">
    <source>
        <dbReference type="ARBA" id="ARBA00004370"/>
    </source>
</evidence>
<dbReference type="InterPro" id="IPR000184">
    <property type="entry name" value="Bac_surfAg_D15"/>
</dbReference>
<reference evidence="4" key="1">
    <citation type="submission" date="2019-03" db="EMBL/GenBank/DDBJ databases">
        <title>Single cell metagenomics reveals metabolic interactions within the superorganism composed of flagellate Streblomastix strix and complex community of Bacteroidetes bacteria on its surface.</title>
        <authorList>
            <person name="Treitli S.C."/>
            <person name="Kolisko M."/>
            <person name="Husnik F."/>
            <person name="Keeling P."/>
            <person name="Hampl V."/>
        </authorList>
    </citation>
    <scope>NUCLEOTIDE SEQUENCE</scope>
    <source>
        <strain evidence="4">STM</strain>
    </source>
</reference>
<dbReference type="GO" id="GO:0019867">
    <property type="term" value="C:outer membrane"/>
    <property type="evidence" value="ECO:0007669"/>
    <property type="project" value="InterPro"/>
</dbReference>
<dbReference type="Gene3D" id="2.40.160.50">
    <property type="entry name" value="membrane protein fhac: a member of the omp85/tpsb transporter family"/>
    <property type="match status" value="1"/>
</dbReference>
<protein>
    <recommendedName>
        <fullName evidence="3">Bacterial surface antigen (D15) domain-containing protein</fullName>
    </recommendedName>
</protein>
<dbReference type="Pfam" id="PF01103">
    <property type="entry name" value="Omp85"/>
    <property type="match status" value="1"/>
</dbReference>
<feature type="non-terminal residue" evidence="4">
    <location>
        <position position="1"/>
    </location>
</feature>